<accession>A0ABY5FZJ5</accession>
<feature type="compositionally biased region" description="Pro residues" evidence="1">
    <location>
        <begin position="110"/>
        <end position="119"/>
    </location>
</feature>
<name>A0ABY5FZJ5_9MICO</name>
<feature type="signal peptide" evidence="3">
    <location>
        <begin position="1"/>
        <end position="29"/>
    </location>
</feature>
<proteinExistence type="predicted"/>
<evidence type="ECO:0000256" key="1">
    <source>
        <dbReference type="SAM" id="MobiDB-lite"/>
    </source>
</evidence>
<keyword evidence="3" id="KW-0732">Signal</keyword>
<keyword evidence="2" id="KW-1133">Transmembrane helix</keyword>
<sequence length="801" mass="83685">MLRTRILAAATAALLMLGMSVGGAGAAMATPPTDTGVKVFVCKYVGTPGDDERLQTGNNPISVSVNAIPNYQGVGSYFADAQGRSYVLALDERQGGGQQGEPDVSECPDPEGPPPPPEPTNVTARVTFICKVTTAGTVTNVPGTYAAGDYIFRIRHEAGPATDYTAGVGGSGLFSGNLTVGEVEYKTTQTAVAGVSVKTTPLPNTYNGTASTNETACGTPPPPPPAPTCVVVVWKMPGWANSTTPTWPQTYVSVHDTDCDTPISQDVIPLGNDCYQLDKYFEGETTTNLIAGGFLNGPNNPEEDLVPGGWGVAYRLAQGPNCDPPTLPAIGVVADSAAITCDLDGWFRFGPGLGVSAEDAALLDWTVGPAEYAGDTATGVQHAVSENVTITITVSLDESAEGDYALVDESGENVIPDPVTGDITYTFEFTEPTDCPTLEGSTAASQCEQDAPYLEWTIDLTDAGESISFPTNATLTLRSKTDPSKFYEFPAYELTGTGASTGSALWPGAAVDDDGNGTAWPGWAFVDGEWVIDDSNFGWVRGGDVELFIQVNPEIAIDVSYPNATPDCANPPVVVPEITVVDECVGTGREAVQTATFTVTSAPNLRYVYTVGDGPETDVVFPDGETEVTIAVAPLAVVTVTAIPDADFRLAEGTEPFTYTFIGAAFCPGTFPATEADAELVLPDCLGNPGSVTLTNEGGVIWTLNGEVVAGNSSYDITPGTLVELTAALEGPSDEFPGGWTWSDPEQQTEWSELFPVADDDCLPTLALTGAGAVTNWLGVAAVLMTLAGMGFVLRRHRVEV</sequence>
<keyword evidence="5" id="KW-1185">Reference proteome</keyword>
<evidence type="ECO:0008006" key="6">
    <source>
        <dbReference type="Google" id="ProtNLM"/>
    </source>
</evidence>
<keyword evidence="2" id="KW-0472">Membrane</keyword>
<reference evidence="4" key="1">
    <citation type="submission" date="2022-07" db="EMBL/GenBank/DDBJ databases">
        <title>Taxonomic analysis of Microcella humidisoli nov. sp., isolated from riverside soil.</title>
        <authorList>
            <person name="Molina K.M."/>
            <person name="Kim S.B."/>
        </authorList>
    </citation>
    <scope>NUCLEOTIDE SEQUENCE</scope>
    <source>
        <strain evidence="4">MMS21-STM10</strain>
    </source>
</reference>
<evidence type="ECO:0000313" key="5">
    <source>
        <dbReference type="Proteomes" id="UP001060039"/>
    </source>
</evidence>
<dbReference type="RefSeq" id="WP_255160675.1">
    <property type="nucleotide sequence ID" value="NZ_CP101497.1"/>
</dbReference>
<evidence type="ECO:0000256" key="2">
    <source>
        <dbReference type="SAM" id="Phobius"/>
    </source>
</evidence>
<dbReference type="EMBL" id="CP101497">
    <property type="protein sequence ID" value="UTT63544.1"/>
    <property type="molecule type" value="Genomic_DNA"/>
</dbReference>
<evidence type="ECO:0000256" key="3">
    <source>
        <dbReference type="SAM" id="SignalP"/>
    </source>
</evidence>
<protein>
    <recommendedName>
        <fullName evidence="6">LPXTG-motif cell wall anchor domain-containing protein</fullName>
    </recommendedName>
</protein>
<evidence type="ECO:0000313" key="4">
    <source>
        <dbReference type="EMBL" id="UTT63544.1"/>
    </source>
</evidence>
<keyword evidence="2" id="KW-0812">Transmembrane</keyword>
<gene>
    <name evidence="4" type="ORF">NNL39_05445</name>
</gene>
<feature type="region of interest" description="Disordered" evidence="1">
    <location>
        <begin position="92"/>
        <end position="121"/>
    </location>
</feature>
<organism evidence="4 5">
    <name type="scientific">Microcella humidisoli</name>
    <dbReference type="NCBI Taxonomy" id="2963406"/>
    <lineage>
        <taxon>Bacteria</taxon>
        <taxon>Bacillati</taxon>
        <taxon>Actinomycetota</taxon>
        <taxon>Actinomycetes</taxon>
        <taxon>Micrococcales</taxon>
        <taxon>Microbacteriaceae</taxon>
        <taxon>Microcella</taxon>
    </lineage>
</organism>
<dbReference type="Proteomes" id="UP001060039">
    <property type="component" value="Chromosome"/>
</dbReference>
<feature type="transmembrane region" description="Helical" evidence="2">
    <location>
        <begin position="774"/>
        <end position="794"/>
    </location>
</feature>
<feature type="chain" id="PRO_5046486544" description="LPXTG-motif cell wall anchor domain-containing protein" evidence="3">
    <location>
        <begin position="30"/>
        <end position="801"/>
    </location>
</feature>